<feature type="signal peptide" evidence="7">
    <location>
        <begin position="1"/>
        <end position="22"/>
    </location>
</feature>
<keyword evidence="9" id="KW-1185">Reference proteome</keyword>
<keyword evidence="7" id="KW-0732">Signal</keyword>
<accession>K5WSS4</accession>
<dbReference type="RefSeq" id="XP_007331114.1">
    <property type="nucleotide sequence ID" value="XM_007331052.1"/>
</dbReference>
<dbReference type="HOGENOM" id="CLU_912051_0_0_1"/>
<gene>
    <name evidence="8" type="ORF">AGABI1DRAFT_114737</name>
</gene>
<dbReference type="AlphaFoldDB" id="K5WSS4"/>
<comment type="subcellular location">
    <subcellularLocation>
        <location evidence="1">Membrane</location>
        <topology evidence="1">Multi-pass membrane protein</topology>
    </subcellularLocation>
</comment>
<keyword evidence="3 6" id="KW-0812">Transmembrane</keyword>
<dbReference type="KEGG" id="abp:AGABI1DRAFT114737"/>
<dbReference type="Proteomes" id="UP000008493">
    <property type="component" value="Unassembled WGS sequence"/>
</dbReference>
<proteinExistence type="inferred from homology"/>
<evidence type="ECO:0000256" key="3">
    <source>
        <dbReference type="ARBA" id="ARBA00022692"/>
    </source>
</evidence>
<dbReference type="InterPro" id="IPR009311">
    <property type="entry name" value="IFI6/IFI27-like"/>
</dbReference>
<dbReference type="InterPro" id="IPR038213">
    <property type="entry name" value="IFI6/IFI27-like_sf"/>
</dbReference>
<evidence type="ECO:0000256" key="1">
    <source>
        <dbReference type="ARBA" id="ARBA00004141"/>
    </source>
</evidence>
<dbReference type="Pfam" id="PF06140">
    <property type="entry name" value="Ifi-6-16"/>
    <property type="match status" value="1"/>
</dbReference>
<dbReference type="OrthoDB" id="440424at2759"/>
<feature type="chain" id="PRO_5003890839" evidence="7">
    <location>
        <begin position="23"/>
        <end position="305"/>
    </location>
</feature>
<dbReference type="GeneID" id="18824449"/>
<evidence type="ECO:0000256" key="4">
    <source>
        <dbReference type="ARBA" id="ARBA00022989"/>
    </source>
</evidence>
<name>K5WSS4_AGABU</name>
<evidence type="ECO:0000256" key="2">
    <source>
        <dbReference type="ARBA" id="ARBA00007262"/>
    </source>
</evidence>
<dbReference type="GO" id="GO:0016020">
    <property type="term" value="C:membrane"/>
    <property type="evidence" value="ECO:0007669"/>
    <property type="project" value="UniProtKB-SubCell"/>
</dbReference>
<organism evidence="8 9">
    <name type="scientific">Agaricus bisporus var. burnettii (strain JB137-S8 / ATCC MYA-4627 / FGSC 10392)</name>
    <name type="common">White button mushroom</name>
    <dbReference type="NCBI Taxonomy" id="597362"/>
    <lineage>
        <taxon>Eukaryota</taxon>
        <taxon>Fungi</taxon>
        <taxon>Dikarya</taxon>
        <taxon>Basidiomycota</taxon>
        <taxon>Agaricomycotina</taxon>
        <taxon>Agaricomycetes</taxon>
        <taxon>Agaricomycetidae</taxon>
        <taxon>Agaricales</taxon>
        <taxon>Agaricineae</taxon>
        <taxon>Agaricaceae</taxon>
        <taxon>Agaricus</taxon>
    </lineage>
</organism>
<dbReference type="InParanoid" id="K5WSS4"/>
<dbReference type="OMA" id="ARKTHNE"/>
<keyword evidence="5 6" id="KW-0472">Membrane</keyword>
<evidence type="ECO:0000256" key="5">
    <source>
        <dbReference type="ARBA" id="ARBA00023136"/>
    </source>
</evidence>
<sequence>MKFAYVSIISTVLCATFVGVGASPSIFPPHVGSLLGSIPNVLKPEAHIKKVWQEVEKKGPQIADQLLGQITQAHADVTPIVNEFKDSISKAISQARKTHNEIQEAIAGKGVTITEISTLLSREVQKIYEDLKDEVDDPLSDDHDQRSRAPRDRAQLVSQIMEKVGIAYAVVLTGVGVPREVAETQFNDFSSTITPVILISGKIVDKYPFLLDIMIFVMSMLLLPHLSILRPILILFGFGPLGPIKGSIAAWAQRMFWGGAVASGSWFAILQRLGMTATGSAIGNLLASAGITAMFGRGTQGQQDL</sequence>
<reference evidence="9" key="1">
    <citation type="journal article" date="2012" name="Proc. Natl. Acad. Sci. U.S.A.">
        <title>Genome sequence of the button mushroom Agaricus bisporus reveals mechanisms governing adaptation to a humic-rich ecological niche.</title>
        <authorList>
            <person name="Morin E."/>
            <person name="Kohler A."/>
            <person name="Baker A.R."/>
            <person name="Foulongne-Oriol M."/>
            <person name="Lombard V."/>
            <person name="Nagy L.G."/>
            <person name="Ohm R.A."/>
            <person name="Patyshakuliyeva A."/>
            <person name="Brun A."/>
            <person name="Aerts A.L."/>
            <person name="Bailey A.M."/>
            <person name="Billette C."/>
            <person name="Coutinho P.M."/>
            <person name="Deakin G."/>
            <person name="Doddapaneni H."/>
            <person name="Floudas D."/>
            <person name="Grimwood J."/>
            <person name="Hilden K."/>
            <person name="Kuees U."/>
            <person name="LaButti K.M."/>
            <person name="Lapidus A."/>
            <person name="Lindquist E.A."/>
            <person name="Lucas S.M."/>
            <person name="Murat C."/>
            <person name="Riley R.W."/>
            <person name="Salamov A.A."/>
            <person name="Schmutz J."/>
            <person name="Subramanian V."/>
            <person name="Woesten H.A.B."/>
            <person name="Xu J."/>
            <person name="Eastwood D.C."/>
            <person name="Foster G.D."/>
            <person name="Sonnenberg A.S."/>
            <person name="Cullen D."/>
            <person name="de Vries R.P."/>
            <person name="Lundell T."/>
            <person name="Hibbett D.S."/>
            <person name="Henrissat B."/>
            <person name="Burton K.S."/>
            <person name="Kerrigan R.W."/>
            <person name="Challen M.P."/>
            <person name="Grigoriev I.V."/>
            <person name="Martin F."/>
        </authorList>
    </citation>
    <scope>NUCLEOTIDE SEQUENCE [LARGE SCALE GENOMIC DNA]</scope>
    <source>
        <strain evidence="9">JB137-S8 / ATCC MYA-4627 / FGSC 10392</strain>
    </source>
</reference>
<dbReference type="EMBL" id="JH971392">
    <property type="protein sequence ID" value="EKM78471.1"/>
    <property type="molecule type" value="Genomic_DNA"/>
</dbReference>
<keyword evidence="4 6" id="KW-1133">Transmembrane helix</keyword>
<feature type="transmembrane region" description="Helical" evidence="6">
    <location>
        <begin position="275"/>
        <end position="295"/>
    </location>
</feature>
<evidence type="ECO:0000313" key="9">
    <source>
        <dbReference type="Proteomes" id="UP000008493"/>
    </source>
</evidence>
<protein>
    <submittedName>
        <fullName evidence="8">Uncharacterized protein</fullName>
    </submittedName>
</protein>
<evidence type="ECO:0000256" key="6">
    <source>
        <dbReference type="SAM" id="Phobius"/>
    </source>
</evidence>
<evidence type="ECO:0000313" key="8">
    <source>
        <dbReference type="EMBL" id="EKM78471.1"/>
    </source>
</evidence>
<dbReference type="eggNOG" id="ENOG502STIY">
    <property type="taxonomic scope" value="Eukaryota"/>
</dbReference>
<feature type="transmembrane region" description="Helical" evidence="6">
    <location>
        <begin position="213"/>
        <end position="236"/>
    </location>
</feature>
<comment type="similarity">
    <text evidence="2">Belongs to the IFI6/IFI27 family.</text>
</comment>
<dbReference type="Gene3D" id="6.10.110.10">
    <property type="match status" value="1"/>
</dbReference>
<evidence type="ECO:0000256" key="7">
    <source>
        <dbReference type="SAM" id="SignalP"/>
    </source>
</evidence>